<dbReference type="PANTHER" id="PTHR38037">
    <property type="entry name" value="ZN_PROTEASE DOMAIN-CONTAINING PROTEIN"/>
    <property type="match status" value="1"/>
</dbReference>
<protein>
    <submittedName>
        <fullName evidence="2">ATP-dependent zinc protease</fullName>
    </submittedName>
</protein>
<dbReference type="InterPro" id="IPR021109">
    <property type="entry name" value="Peptidase_aspartic_dom_sf"/>
</dbReference>
<dbReference type="PANTHER" id="PTHR38037:SF2">
    <property type="entry name" value="ATP-DEPENDENT ZINC PROTEASE DOMAIN-CONTAINING PROTEIN-RELATED"/>
    <property type="match status" value="1"/>
</dbReference>
<dbReference type="GO" id="GO:0008233">
    <property type="term" value="F:peptidase activity"/>
    <property type="evidence" value="ECO:0007669"/>
    <property type="project" value="UniProtKB-KW"/>
</dbReference>
<name>A0ABW0EG03_9BACT</name>
<dbReference type="Pfam" id="PF05618">
    <property type="entry name" value="Zn_protease"/>
    <property type="match status" value="1"/>
</dbReference>
<keyword evidence="2" id="KW-0645">Protease</keyword>
<keyword evidence="3" id="KW-1185">Reference proteome</keyword>
<dbReference type="RefSeq" id="WP_378018148.1">
    <property type="nucleotide sequence ID" value="NZ_JBHSKT010000009.1"/>
</dbReference>
<dbReference type="InterPro" id="IPR008503">
    <property type="entry name" value="Asp_endopeptidase"/>
</dbReference>
<dbReference type="GO" id="GO:0006508">
    <property type="term" value="P:proteolysis"/>
    <property type="evidence" value="ECO:0007669"/>
    <property type="project" value="UniProtKB-KW"/>
</dbReference>
<organism evidence="2 3">
    <name type="scientific">Adhaeribacter terreus</name>
    <dbReference type="NCBI Taxonomy" id="529703"/>
    <lineage>
        <taxon>Bacteria</taxon>
        <taxon>Pseudomonadati</taxon>
        <taxon>Bacteroidota</taxon>
        <taxon>Cytophagia</taxon>
        <taxon>Cytophagales</taxon>
        <taxon>Hymenobacteraceae</taxon>
        <taxon>Adhaeribacter</taxon>
    </lineage>
</organism>
<comment type="caution">
    <text evidence="2">The sequence shown here is derived from an EMBL/GenBank/DDBJ whole genome shotgun (WGS) entry which is preliminary data.</text>
</comment>
<feature type="domain" description="Retropepsin-like aspartic endopeptidase" evidence="1">
    <location>
        <begin position="10"/>
        <end position="146"/>
    </location>
</feature>
<evidence type="ECO:0000313" key="3">
    <source>
        <dbReference type="Proteomes" id="UP001596161"/>
    </source>
</evidence>
<reference evidence="3" key="1">
    <citation type="journal article" date="2019" name="Int. J. Syst. Evol. Microbiol.">
        <title>The Global Catalogue of Microorganisms (GCM) 10K type strain sequencing project: providing services to taxonomists for standard genome sequencing and annotation.</title>
        <authorList>
            <consortium name="The Broad Institute Genomics Platform"/>
            <consortium name="The Broad Institute Genome Sequencing Center for Infectious Disease"/>
            <person name="Wu L."/>
            <person name="Ma J."/>
        </authorList>
    </citation>
    <scope>NUCLEOTIDE SEQUENCE [LARGE SCALE GENOMIC DNA]</scope>
    <source>
        <strain evidence="3">KACC 12602</strain>
    </source>
</reference>
<dbReference type="EMBL" id="JBHSKT010000009">
    <property type="protein sequence ID" value="MFC5271789.1"/>
    <property type="molecule type" value="Genomic_DNA"/>
</dbReference>
<gene>
    <name evidence="2" type="ORF">ACFPIB_14320</name>
</gene>
<dbReference type="SUPFAM" id="SSF50630">
    <property type="entry name" value="Acid proteases"/>
    <property type="match status" value="1"/>
</dbReference>
<accession>A0ABW0EG03</accession>
<dbReference type="Gene3D" id="2.40.70.10">
    <property type="entry name" value="Acid Proteases"/>
    <property type="match status" value="1"/>
</dbReference>
<keyword evidence="2" id="KW-0378">Hydrolase</keyword>
<evidence type="ECO:0000313" key="2">
    <source>
        <dbReference type="EMBL" id="MFC5271789.1"/>
    </source>
</evidence>
<dbReference type="Proteomes" id="UP001596161">
    <property type="component" value="Unassembled WGS sequence"/>
</dbReference>
<proteinExistence type="predicted"/>
<evidence type="ECO:0000259" key="1">
    <source>
        <dbReference type="Pfam" id="PF05618"/>
    </source>
</evidence>
<sequence length="161" mass="19020">MHKRPKKRTIGRRELVDFPELELFEIEAKVDTGAYTSALHCTDIREEKLADGSIVIRCKFMDESHPNYNNKVFEFREFALRDIKNSFGDVQQRYVIKTAVQVFDKVMEAEFSLSDRSDMRYPVLLGRVFLNRHFIVDVSRKNVAYKRRLKLEQKKREAGQS</sequence>